<dbReference type="PANTHER" id="PTHR11803:SF39">
    <property type="entry name" value="2-IMINOBUTANOATE_2-IMINOPROPANOATE DEAMINASE"/>
    <property type="match status" value="1"/>
</dbReference>
<dbReference type="SUPFAM" id="SSF55298">
    <property type="entry name" value="YjgF-like"/>
    <property type="match status" value="1"/>
</dbReference>
<dbReference type="Pfam" id="PF01042">
    <property type="entry name" value="Ribonuc_L-PSP"/>
    <property type="match status" value="1"/>
</dbReference>
<organism evidence="1 2">
    <name type="scientific">Helicostylum pulchrum</name>
    <dbReference type="NCBI Taxonomy" id="562976"/>
    <lineage>
        <taxon>Eukaryota</taxon>
        <taxon>Fungi</taxon>
        <taxon>Fungi incertae sedis</taxon>
        <taxon>Mucoromycota</taxon>
        <taxon>Mucoromycotina</taxon>
        <taxon>Mucoromycetes</taxon>
        <taxon>Mucorales</taxon>
        <taxon>Mucorineae</taxon>
        <taxon>Mucoraceae</taxon>
        <taxon>Helicostylum</taxon>
    </lineage>
</organism>
<dbReference type="PANTHER" id="PTHR11803">
    <property type="entry name" value="2-IMINOBUTANOATE/2-IMINOPROPANOATE DEAMINASE RIDA"/>
    <property type="match status" value="1"/>
</dbReference>
<evidence type="ECO:0000313" key="2">
    <source>
        <dbReference type="Proteomes" id="UP001476247"/>
    </source>
</evidence>
<dbReference type="EMBL" id="BAABUJ010000028">
    <property type="protein sequence ID" value="GAA5803453.1"/>
    <property type="molecule type" value="Genomic_DNA"/>
</dbReference>
<gene>
    <name evidence="1" type="ORF">HPULCUR_008935</name>
</gene>
<dbReference type="Proteomes" id="UP001476247">
    <property type="component" value="Unassembled WGS sequence"/>
</dbReference>
<keyword evidence="2" id="KW-1185">Reference proteome</keyword>
<sequence>MSPPQVSSPANFDQIVSTFGYNQVLKNGNRIDTSGQGGWDSDLKGIDVKFSYKSLDEELEACFKNVELVLNSVGSSWKDVYSLTSYHLNLAETREQVLDTMHRLFQKYIGTRRPIWAVIGIEALALEEMHAEIVATAFTG</sequence>
<comment type="caution">
    <text evidence="1">The sequence shown here is derived from an EMBL/GenBank/DDBJ whole genome shotgun (WGS) entry which is preliminary data.</text>
</comment>
<name>A0ABP9YA23_9FUNG</name>
<protein>
    <submittedName>
        <fullName evidence="1">Uncharacterized protein</fullName>
    </submittedName>
</protein>
<dbReference type="InterPro" id="IPR006175">
    <property type="entry name" value="YjgF/YER057c/UK114"/>
</dbReference>
<accession>A0ABP9YA23</accession>
<evidence type="ECO:0000313" key="1">
    <source>
        <dbReference type="EMBL" id="GAA5803453.1"/>
    </source>
</evidence>
<dbReference type="Gene3D" id="3.30.1330.40">
    <property type="entry name" value="RutC-like"/>
    <property type="match status" value="1"/>
</dbReference>
<reference evidence="1 2" key="1">
    <citation type="submission" date="2024-04" db="EMBL/GenBank/DDBJ databases">
        <title>genome sequences of Mucor flavus KT1a and Helicostylum pulchrum KT1b strains isolation_sourced from the surface of a dry-aged beef.</title>
        <authorList>
            <person name="Toyotome T."/>
            <person name="Hosono M."/>
            <person name="Torimaru M."/>
            <person name="Fukuda K."/>
            <person name="Mikami N."/>
        </authorList>
    </citation>
    <scope>NUCLEOTIDE SEQUENCE [LARGE SCALE GENOMIC DNA]</scope>
    <source>
        <strain evidence="1 2">KT1b</strain>
    </source>
</reference>
<dbReference type="InterPro" id="IPR035959">
    <property type="entry name" value="RutC-like_sf"/>
</dbReference>
<proteinExistence type="predicted"/>